<protein>
    <submittedName>
        <fullName evidence="1">Uncharacterized protein</fullName>
    </submittedName>
</protein>
<keyword evidence="2" id="KW-1185">Reference proteome</keyword>
<evidence type="ECO:0000313" key="1">
    <source>
        <dbReference type="EMBL" id="MED6159828.1"/>
    </source>
</evidence>
<organism evidence="1 2">
    <name type="scientific">Stylosanthes scabra</name>
    <dbReference type="NCBI Taxonomy" id="79078"/>
    <lineage>
        <taxon>Eukaryota</taxon>
        <taxon>Viridiplantae</taxon>
        <taxon>Streptophyta</taxon>
        <taxon>Embryophyta</taxon>
        <taxon>Tracheophyta</taxon>
        <taxon>Spermatophyta</taxon>
        <taxon>Magnoliopsida</taxon>
        <taxon>eudicotyledons</taxon>
        <taxon>Gunneridae</taxon>
        <taxon>Pentapetalae</taxon>
        <taxon>rosids</taxon>
        <taxon>fabids</taxon>
        <taxon>Fabales</taxon>
        <taxon>Fabaceae</taxon>
        <taxon>Papilionoideae</taxon>
        <taxon>50 kb inversion clade</taxon>
        <taxon>dalbergioids sensu lato</taxon>
        <taxon>Dalbergieae</taxon>
        <taxon>Pterocarpus clade</taxon>
        <taxon>Stylosanthes</taxon>
    </lineage>
</organism>
<dbReference type="EMBL" id="JASCZI010121110">
    <property type="protein sequence ID" value="MED6159828.1"/>
    <property type="molecule type" value="Genomic_DNA"/>
</dbReference>
<evidence type="ECO:0000313" key="2">
    <source>
        <dbReference type="Proteomes" id="UP001341840"/>
    </source>
</evidence>
<accession>A0ABU6UJJ1</accession>
<dbReference type="Proteomes" id="UP001341840">
    <property type="component" value="Unassembled WGS sequence"/>
</dbReference>
<sequence length="81" mass="9042">MEAKSLTFLERALSFSKIHYILTKSICKPVSALLLMFPIAWSTKAQNSSKVREIQSNSWVRSSEGGVFGAGEYDCGWQPID</sequence>
<name>A0ABU6UJJ1_9FABA</name>
<comment type="caution">
    <text evidence="1">The sequence shown here is derived from an EMBL/GenBank/DDBJ whole genome shotgun (WGS) entry which is preliminary data.</text>
</comment>
<gene>
    <name evidence="1" type="ORF">PIB30_045767</name>
</gene>
<reference evidence="1 2" key="1">
    <citation type="journal article" date="2023" name="Plants (Basel)">
        <title>Bridging the Gap: Combining Genomics and Transcriptomics Approaches to Understand Stylosanthes scabra, an Orphan Legume from the Brazilian Caatinga.</title>
        <authorList>
            <person name="Ferreira-Neto J.R.C."/>
            <person name="da Silva M.D."/>
            <person name="Binneck E."/>
            <person name="de Melo N.F."/>
            <person name="da Silva R.H."/>
            <person name="de Melo A.L.T.M."/>
            <person name="Pandolfi V."/>
            <person name="Bustamante F.O."/>
            <person name="Brasileiro-Vidal A.C."/>
            <person name="Benko-Iseppon A.M."/>
        </authorList>
    </citation>
    <scope>NUCLEOTIDE SEQUENCE [LARGE SCALE GENOMIC DNA]</scope>
    <source>
        <tissue evidence="1">Leaves</tissue>
    </source>
</reference>
<proteinExistence type="predicted"/>